<reference evidence="8" key="1">
    <citation type="journal article" date="2014" name="Front. Microbiol.">
        <title>High frequency of phylogenetically diverse reductive dehalogenase-homologous genes in deep subseafloor sedimentary metagenomes.</title>
        <authorList>
            <person name="Kawai M."/>
            <person name="Futagami T."/>
            <person name="Toyoda A."/>
            <person name="Takaki Y."/>
            <person name="Nishi S."/>
            <person name="Hori S."/>
            <person name="Arai W."/>
            <person name="Tsubouchi T."/>
            <person name="Morono Y."/>
            <person name="Uchiyama I."/>
            <person name="Ito T."/>
            <person name="Fujiyama A."/>
            <person name="Inagaki F."/>
            <person name="Takami H."/>
        </authorList>
    </citation>
    <scope>NUCLEOTIDE SEQUENCE</scope>
    <source>
        <strain evidence="8">Expedition CK06-06</strain>
    </source>
</reference>
<dbReference type="InterPro" id="IPR016055">
    <property type="entry name" value="A-D-PHexomutase_a/b/a-I/II/III"/>
</dbReference>
<dbReference type="GO" id="GO:0000287">
    <property type="term" value="F:magnesium ion binding"/>
    <property type="evidence" value="ECO:0007669"/>
    <property type="project" value="InterPro"/>
</dbReference>
<feature type="non-terminal residue" evidence="8">
    <location>
        <position position="161"/>
    </location>
</feature>
<comment type="cofactor">
    <cofactor evidence="1">
        <name>Mg(2+)</name>
        <dbReference type="ChEBI" id="CHEBI:18420"/>
    </cofactor>
</comment>
<dbReference type="EMBL" id="BARV01003839">
    <property type="protein sequence ID" value="GAI12388.1"/>
    <property type="molecule type" value="Genomic_DNA"/>
</dbReference>
<evidence type="ECO:0000256" key="4">
    <source>
        <dbReference type="ARBA" id="ARBA00022723"/>
    </source>
</evidence>
<organism evidence="8">
    <name type="scientific">marine sediment metagenome</name>
    <dbReference type="NCBI Taxonomy" id="412755"/>
    <lineage>
        <taxon>unclassified sequences</taxon>
        <taxon>metagenomes</taxon>
        <taxon>ecological metagenomes</taxon>
    </lineage>
</organism>
<evidence type="ECO:0000256" key="1">
    <source>
        <dbReference type="ARBA" id="ARBA00001946"/>
    </source>
</evidence>
<dbReference type="Gene3D" id="3.40.120.10">
    <property type="entry name" value="Alpha-D-Glucose-1,6-Bisphosphate, subunit A, domain 3"/>
    <property type="match status" value="1"/>
</dbReference>
<dbReference type="AlphaFoldDB" id="X1L092"/>
<accession>X1L092</accession>
<dbReference type="GO" id="GO:0016868">
    <property type="term" value="F:intramolecular phosphotransferase activity"/>
    <property type="evidence" value="ECO:0007669"/>
    <property type="project" value="InterPro"/>
</dbReference>
<dbReference type="PANTHER" id="PTHR43771">
    <property type="entry name" value="PHOSPHOMANNOMUTASE"/>
    <property type="match status" value="1"/>
</dbReference>
<keyword evidence="5" id="KW-0460">Magnesium</keyword>
<evidence type="ECO:0000256" key="5">
    <source>
        <dbReference type="ARBA" id="ARBA00022842"/>
    </source>
</evidence>
<name>X1L092_9ZZZZ</name>
<evidence type="ECO:0000313" key="8">
    <source>
        <dbReference type="EMBL" id="GAI12388.1"/>
    </source>
</evidence>
<sequence>MINPTIFREYDIRGIADTDLTDENVYLFARGVGTYYRSLGENKVIVGRDVRISSPRISGTVQKGLNDSGCDVIDIGEGPTPLVYFSLFHYNIGNGIMITASHNPKEFNGFKICHNKTTIYGQEIQKIKNIIIKGDFISGKGNIEQLNVIPAYIDYVTDQVK</sequence>
<dbReference type="PANTHER" id="PTHR43771:SF2">
    <property type="entry name" value="PHOSPHOMANNOMUTASE_PHOSPHOGLUCOMUTASE"/>
    <property type="match status" value="1"/>
</dbReference>
<dbReference type="SUPFAM" id="SSF53738">
    <property type="entry name" value="Phosphoglucomutase, first 3 domains"/>
    <property type="match status" value="1"/>
</dbReference>
<keyword evidence="6" id="KW-0413">Isomerase</keyword>
<dbReference type="Pfam" id="PF02878">
    <property type="entry name" value="PGM_PMM_I"/>
    <property type="match status" value="1"/>
</dbReference>
<evidence type="ECO:0000256" key="3">
    <source>
        <dbReference type="ARBA" id="ARBA00022553"/>
    </source>
</evidence>
<dbReference type="PROSITE" id="PS00710">
    <property type="entry name" value="PGM_PMM"/>
    <property type="match status" value="1"/>
</dbReference>
<protein>
    <recommendedName>
        <fullName evidence="7">Alpha-D-phosphohexomutase alpha/beta/alpha domain-containing protein</fullName>
    </recommendedName>
</protein>
<comment type="caution">
    <text evidence="8">The sequence shown here is derived from an EMBL/GenBank/DDBJ whole genome shotgun (WGS) entry which is preliminary data.</text>
</comment>
<evidence type="ECO:0000256" key="2">
    <source>
        <dbReference type="ARBA" id="ARBA00010231"/>
    </source>
</evidence>
<feature type="domain" description="Alpha-D-phosphohexomutase alpha/beta/alpha" evidence="7">
    <location>
        <begin position="6"/>
        <end position="136"/>
    </location>
</feature>
<evidence type="ECO:0000256" key="6">
    <source>
        <dbReference type="ARBA" id="ARBA00023235"/>
    </source>
</evidence>
<proteinExistence type="inferred from homology"/>
<keyword evidence="3" id="KW-0597">Phosphoprotein</keyword>
<keyword evidence="4" id="KW-0479">Metal-binding</keyword>
<comment type="similarity">
    <text evidence="2">Belongs to the phosphohexose mutase family.</text>
</comment>
<dbReference type="GO" id="GO:0005975">
    <property type="term" value="P:carbohydrate metabolic process"/>
    <property type="evidence" value="ECO:0007669"/>
    <property type="project" value="InterPro"/>
</dbReference>
<dbReference type="InterPro" id="IPR005844">
    <property type="entry name" value="A-D-PHexomutase_a/b/a-I"/>
</dbReference>
<gene>
    <name evidence="8" type="ORF">S06H3_08925</name>
</gene>
<evidence type="ECO:0000259" key="7">
    <source>
        <dbReference type="Pfam" id="PF02878"/>
    </source>
</evidence>
<dbReference type="InterPro" id="IPR016066">
    <property type="entry name" value="A-D-PHexomutase_CS"/>
</dbReference>